<dbReference type="SUPFAM" id="SSF51445">
    <property type="entry name" value="(Trans)glycosidases"/>
    <property type="match status" value="3"/>
</dbReference>
<accession>A0AA88VV80</accession>
<dbReference type="AlphaFoldDB" id="A0AA88VV80"/>
<name>A0AA88VV80_9ASTE</name>
<dbReference type="GO" id="GO:0015629">
    <property type="term" value="C:actin cytoskeleton"/>
    <property type="evidence" value="ECO:0007669"/>
    <property type="project" value="TreeGrafter"/>
</dbReference>
<dbReference type="Proteomes" id="UP001188597">
    <property type="component" value="Unassembled WGS sequence"/>
</dbReference>
<feature type="domain" description="DUF7910" evidence="1">
    <location>
        <begin position="219"/>
        <end position="311"/>
    </location>
</feature>
<dbReference type="CDD" id="cd00257">
    <property type="entry name" value="beta-trefoil_FSCN-like"/>
    <property type="match status" value="1"/>
</dbReference>
<dbReference type="PANTHER" id="PTHR10551:SF13">
    <property type="entry name" value="GLUCAN 1,3-BETA-GLUCOSIDASE ARB_04467-RELATED"/>
    <property type="match status" value="1"/>
</dbReference>
<dbReference type="GO" id="GO:0051015">
    <property type="term" value="F:actin filament binding"/>
    <property type="evidence" value="ECO:0007669"/>
    <property type="project" value="InterPro"/>
</dbReference>
<dbReference type="Pfam" id="PF25490">
    <property type="entry name" value="DUF7910"/>
    <property type="match status" value="1"/>
</dbReference>
<dbReference type="SUPFAM" id="SSF50405">
    <property type="entry name" value="Actin-crosslinking proteins"/>
    <property type="match status" value="1"/>
</dbReference>
<dbReference type="InterPro" id="IPR010431">
    <property type="entry name" value="Fascin"/>
</dbReference>
<comment type="caution">
    <text evidence="2">The sequence shown here is derived from an EMBL/GenBank/DDBJ whole genome shotgun (WGS) entry which is preliminary data.</text>
</comment>
<dbReference type="Gene3D" id="2.80.10.50">
    <property type="match status" value="1"/>
</dbReference>
<proteinExistence type="predicted"/>
<dbReference type="PANTHER" id="PTHR10551">
    <property type="entry name" value="FASCIN"/>
    <property type="match status" value="1"/>
</dbReference>
<protein>
    <recommendedName>
        <fullName evidence="1">DUF7910 domain-containing protein</fullName>
    </recommendedName>
</protein>
<dbReference type="InterPro" id="IPR017853">
    <property type="entry name" value="GH"/>
</dbReference>
<evidence type="ECO:0000313" key="3">
    <source>
        <dbReference type="Proteomes" id="UP001188597"/>
    </source>
</evidence>
<sequence>MEKKTKGAASVITFKNRRLERGSTRSGLQRRTKRCNGTKYERLKRMMGGVEENDGSFGSVGFRRLSQNGSNFENQHKKNQDAEFSYEKQSHWSTYITEDDFRFMSENGINAVRIPVGWWIKYDPTPPKPFVGGSLQALDNAFIWEPGRRAAPCGVCGDSVLTKSSETIAGEWTAEWGVKNAGMGDYQRFAKAQIDVYGKATFGWAYWSYKNVNPHWSLRINECSFKLRVFNKQFVGLKNQGKGSNVVVASNAADAAEVFQIVRKPDDPNRVRLKASNGLFLQAATASSVTAEYGGSSDWRNKNPSVFTMHIEETLEGEFQVTNGYGPKKAPRIMRNHWSTFITEDDFRFMSEYGINAVRIPVGWWIKYDPTPPKPFVGVSCKL</sequence>
<dbReference type="GO" id="GO:0051017">
    <property type="term" value="P:actin filament bundle assembly"/>
    <property type="evidence" value="ECO:0007669"/>
    <property type="project" value="TreeGrafter"/>
</dbReference>
<reference evidence="2" key="1">
    <citation type="submission" date="2022-12" db="EMBL/GenBank/DDBJ databases">
        <title>Draft genome assemblies for two species of Escallonia (Escalloniales).</title>
        <authorList>
            <person name="Chanderbali A."/>
            <person name="Dervinis C."/>
            <person name="Anghel I."/>
            <person name="Soltis D."/>
            <person name="Soltis P."/>
            <person name="Zapata F."/>
        </authorList>
    </citation>
    <scope>NUCLEOTIDE SEQUENCE</scope>
    <source>
        <strain evidence="2">UCBG64.0493</strain>
        <tissue evidence="2">Leaf</tissue>
    </source>
</reference>
<evidence type="ECO:0000259" key="1">
    <source>
        <dbReference type="Pfam" id="PF25490"/>
    </source>
</evidence>
<keyword evidence="3" id="KW-1185">Reference proteome</keyword>
<evidence type="ECO:0000313" key="2">
    <source>
        <dbReference type="EMBL" id="KAK3012080.1"/>
    </source>
</evidence>
<dbReference type="InterPro" id="IPR057232">
    <property type="entry name" value="DUF7910"/>
</dbReference>
<dbReference type="GO" id="GO:0007163">
    <property type="term" value="P:establishment or maintenance of cell polarity"/>
    <property type="evidence" value="ECO:0007669"/>
    <property type="project" value="TreeGrafter"/>
</dbReference>
<dbReference type="InterPro" id="IPR008999">
    <property type="entry name" value="Actin-crosslinking"/>
</dbReference>
<dbReference type="GO" id="GO:0016477">
    <property type="term" value="P:cell migration"/>
    <property type="evidence" value="ECO:0007669"/>
    <property type="project" value="TreeGrafter"/>
</dbReference>
<organism evidence="2 3">
    <name type="scientific">Escallonia herrerae</name>
    <dbReference type="NCBI Taxonomy" id="1293975"/>
    <lineage>
        <taxon>Eukaryota</taxon>
        <taxon>Viridiplantae</taxon>
        <taxon>Streptophyta</taxon>
        <taxon>Embryophyta</taxon>
        <taxon>Tracheophyta</taxon>
        <taxon>Spermatophyta</taxon>
        <taxon>Magnoliopsida</taxon>
        <taxon>eudicotyledons</taxon>
        <taxon>Gunneridae</taxon>
        <taxon>Pentapetalae</taxon>
        <taxon>asterids</taxon>
        <taxon>campanulids</taxon>
        <taxon>Escalloniales</taxon>
        <taxon>Escalloniaceae</taxon>
        <taxon>Escallonia</taxon>
    </lineage>
</organism>
<dbReference type="Gene3D" id="3.20.20.80">
    <property type="entry name" value="Glycosidases"/>
    <property type="match status" value="2"/>
</dbReference>
<dbReference type="EMBL" id="JAVXUP010001402">
    <property type="protein sequence ID" value="KAK3012080.1"/>
    <property type="molecule type" value="Genomic_DNA"/>
</dbReference>
<gene>
    <name evidence="2" type="ORF">RJ639_011973</name>
</gene>
<dbReference type="GO" id="GO:0005737">
    <property type="term" value="C:cytoplasm"/>
    <property type="evidence" value="ECO:0007669"/>
    <property type="project" value="TreeGrafter"/>
</dbReference>